<dbReference type="Gene3D" id="3.40.50.300">
    <property type="entry name" value="P-loop containing nucleotide triphosphate hydrolases"/>
    <property type="match status" value="1"/>
</dbReference>
<dbReference type="GO" id="GO:0005524">
    <property type="term" value="F:ATP binding"/>
    <property type="evidence" value="ECO:0007669"/>
    <property type="project" value="UniProtKB-KW"/>
</dbReference>
<evidence type="ECO:0000256" key="1">
    <source>
        <dbReference type="ARBA" id="ARBA00004417"/>
    </source>
</evidence>
<keyword evidence="4" id="KW-1003">Cell membrane</keyword>
<dbReference type="InterPro" id="IPR003439">
    <property type="entry name" value="ABC_transporter-like_ATP-bd"/>
</dbReference>
<dbReference type="GO" id="GO:0140359">
    <property type="term" value="F:ABC-type transporter activity"/>
    <property type="evidence" value="ECO:0007669"/>
    <property type="project" value="UniProtKB-ARBA"/>
</dbReference>
<evidence type="ECO:0000259" key="9">
    <source>
        <dbReference type="PROSITE" id="PS50893"/>
    </source>
</evidence>
<dbReference type="Proteomes" id="UP000037425">
    <property type="component" value="Unassembled WGS sequence"/>
</dbReference>
<keyword evidence="3" id="KW-0813">Transport</keyword>
<evidence type="ECO:0000313" key="11">
    <source>
        <dbReference type="Proteomes" id="UP000037425"/>
    </source>
</evidence>
<gene>
    <name evidence="10" type="ORF">AC244_08745</name>
</gene>
<dbReference type="GO" id="GO:0055052">
    <property type="term" value="C:ATP-binding cassette (ABC) transporter complex, substrate-binding subunit-containing"/>
    <property type="evidence" value="ECO:0007669"/>
    <property type="project" value="TreeGrafter"/>
</dbReference>
<dbReference type="GO" id="GO:0016887">
    <property type="term" value="F:ATP hydrolysis activity"/>
    <property type="evidence" value="ECO:0007669"/>
    <property type="project" value="InterPro"/>
</dbReference>
<evidence type="ECO:0000256" key="3">
    <source>
        <dbReference type="ARBA" id="ARBA00022448"/>
    </source>
</evidence>
<feature type="domain" description="ABC transporter" evidence="9">
    <location>
        <begin position="4"/>
        <end position="234"/>
    </location>
</feature>
<dbReference type="EMBL" id="LGAP01000002">
    <property type="protein sequence ID" value="KOF21412.1"/>
    <property type="molecule type" value="Genomic_DNA"/>
</dbReference>
<dbReference type="OrthoDB" id="9767663at2"/>
<dbReference type="InterPro" id="IPR047641">
    <property type="entry name" value="ABC_transpr_MalK/UgpC-like"/>
</dbReference>
<name>A0A0L8C382_ENSAD</name>
<comment type="caution">
    <text evidence="10">The sequence shown here is derived from an EMBL/GenBank/DDBJ whole genome shotgun (WGS) entry which is preliminary data.</text>
</comment>
<dbReference type="SUPFAM" id="SSF50331">
    <property type="entry name" value="MOP-like"/>
    <property type="match status" value="1"/>
</dbReference>
<dbReference type="SMART" id="SM00382">
    <property type="entry name" value="AAA"/>
    <property type="match status" value="1"/>
</dbReference>
<dbReference type="InterPro" id="IPR003593">
    <property type="entry name" value="AAA+_ATPase"/>
</dbReference>
<evidence type="ECO:0000256" key="6">
    <source>
        <dbReference type="ARBA" id="ARBA00022840"/>
    </source>
</evidence>
<keyword evidence="6 10" id="KW-0067">ATP-binding</keyword>
<accession>A0A0L8C382</accession>
<dbReference type="PANTHER" id="PTHR43875">
    <property type="entry name" value="MALTODEXTRIN IMPORT ATP-BINDING PROTEIN MSMX"/>
    <property type="match status" value="1"/>
</dbReference>
<evidence type="ECO:0000256" key="5">
    <source>
        <dbReference type="ARBA" id="ARBA00022741"/>
    </source>
</evidence>
<comment type="subcellular location">
    <subcellularLocation>
        <location evidence="1">Cell inner membrane</location>
        <topology evidence="1">Peripheral membrane protein</topology>
    </subcellularLocation>
</comment>
<dbReference type="PANTHER" id="PTHR43875:SF15">
    <property type="entry name" value="TREHALOSE IMPORT ATP-BINDING PROTEIN SUGC"/>
    <property type="match status" value="1"/>
</dbReference>
<evidence type="ECO:0000256" key="7">
    <source>
        <dbReference type="ARBA" id="ARBA00022967"/>
    </source>
</evidence>
<dbReference type="InterPro" id="IPR008995">
    <property type="entry name" value="Mo/tungstate-bd_C_term_dom"/>
</dbReference>
<sequence>MTTLHLKNIVKRYKSQTVLDDLSLDVANGERLVLFGPSGAGKTVLLRLVAGVIEPDEGRVLIGGEDMTDVDAEHRGVGMAFQNFALFPHMSAFDNIASPLTATRSSKDAIADGVQKVAKLLKIDHVLSHHPKALSNGQKQRTALARALVGSPPLLLLDDPLRNVDAKLRFEMRLELPRLLAAEGATVVYVTQDYKEAMALGDRIAVMSQGRIRQIGTPQEIYNAPADIEIARLFGDPTINLLDVVPQRGGEGVFVELSNVRVRLADYDGDVSGKPCVLGLRPETIVFTDASSPGAIPVTVEAETPLNEKTVTLAMTARGREILVSRPAGTPGPVAGPAHIAVNGAQAFLFDKASGRLLPRADIASKRNGEAA</sequence>
<dbReference type="Pfam" id="PF00005">
    <property type="entry name" value="ABC_tran"/>
    <property type="match status" value="1"/>
</dbReference>
<evidence type="ECO:0000256" key="2">
    <source>
        <dbReference type="ARBA" id="ARBA00005417"/>
    </source>
</evidence>
<dbReference type="InterPro" id="IPR027417">
    <property type="entry name" value="P-loop_NTPase"/>
</dbReference>
<dbReference type="PROSITE" id="PS50893">
    <property type="entry name" value="ABC_TRANSPORTER_2"/>
    <property type="match status" value="1"/>
</dbReference>
<keyword evidence="5" id="KW-0547">Nucleotide-binding</keyword>
<evidence type="ECO:0000256" key="4">
    <source>
        <dbReference type="ARBA" id="ARBA00022475"/>
    </source>
</evidence>
<dbReference type="RefSeq" id="WP_053248352.1">
    <property type="nucleotide sequence ID" value="NZ_LGAP01000002.1"/>
</dbReference>
<reference evidence="11" key="1">
    <citation type="submission" date="2015-07" db="EMBL/GenBank/DDBJ databases">
        <title>Whole genome sequence of an Ensifer adhaerens strain isolated from a cave pool in the Wind Cave National Park.</title>
        <authorList>
            <person name="Eng W.W.H."/>
            <person name="Gan H.M."/>
            <person name="Barton H.A."/>
            <person name="Savka M.A."/>
        </authorList>
    </citation>
    <scope>NUCLEOTIDE SEQUENCE [LARGE SCALE GENOMIC DNA]</scope>
    <source>
        <strain evidence="11">SD006</strain>
    </source>
</reference>
<dbReference type="PATRIC" id="fig|106592.7.peg.3422"/>
<dbReference type="Gene3D" id="2.40.50.100">
    <property type="match status" value="1"/>
</dbReference>
<organism evidence="10 11">
    <name type="scientific">Ensifer adhaerens</name>
    <name type="common">Sinorhizobium morelense</name>
    <dbReference type="NCBI Taxonomy" id="106592"/>
    <lineage>
        <taxon>Bacteria</taxon>
        <taxon>Pseudomonadati</taxon>
        <taxon>Pseudomonadota</taxon>
        <taxon>Alphaproteobacteria</taxon>
        <taxon>Hyphomicrobiales</taxon>
        <taxon>Rhizobiaceae</taxon>
        <taxon>Sinorhizobium/Ensifer group</taxon>
        <taxon>Ensifer</taxon>
    </lineage>
</organism>
<dbReference type="AlphaFoldDB" id="A0A0L8C382"/>
<dbReference type="InterPro" id="IPR040582">
    <property type="entry name" value="OB_MalK-like"/>
</dbReference>
<dbReference type="SUPFAM" id="SSF52540">
    <property type="entry name" value="P-loop containing nucleoside triphosphate hydrolases"/>
    <property type="match status" value="1"/>
</dbReference>
<dbReference type="FunFam" id="3.40.50.300:FF:000042">
    <property type="entry name" value="Maltose/maltodextrin ABC transporter, ATP-binding protein"/>
    <property type="match status" value="1"/>
</dbReference>
<keyword evidence="7" id="KW-1278">Translocase</keyword>
<dbReference type="Pfam" id="PF17912">
    <property type="entry name" value="OB_MalK"/>
    <property type="match status" value="1"/>
</dbReference>
<protein>
    <submittedName>
        <fullName evidence="10">ABC transporter ATP-binding protein</fullName>
    </submittedName>
</protein>
<comment type="similarity">
    <text evidence="2">Belongs to the ABC transporter superfamily.</text>
</comment>
<evidence type="ECO:0000256" key="8">
    <source>
        <dbReference type="ARBA" id="ARBA00023136"/>
    </source>
</evidence>
<proteinExistence type="inferred from homology"/>
<keyword evidence="8" id="KW-0472">Membrane</keyword>
<evidence type="ECO:0000313" key="10">
    <source>
        <dbReference type="EMBL" id="KOF21412.1"/>
    </source>
</evidence>